<sequence length="169" mass="19170">MTSSHVSWNKESEMNCINFLTRNRRGCPFHIELPGDDISSKRPLLSMPKTQQSLKGIPVNNMTYLCSNPLRGDSDRLGGQLVSSIASVYHRYLFSLQEPAACYSSVRLNHIRASIKLQARPSFRIIDDNENINELEEDIPSRNQGTTDCRLPRATLLRGRPKIPTSRRS</sequence>
<reference evidence="1 2" key="1">
    <citation type="submission" date="2015-04" db="EMBL/GenBank/DDBJ databases">
        <title>Complete genome sequence of Schizopora paradoxa KUC8140, a cosmopolitan wood degrader in East Asia.</title>
        <authorList>
            <consortium name="DOE Joint Genome Institute"/>
            <person name="Min B."/>
            <person name="Park H."/>
            <person name="Jang Y."/>
            <person name="Kim J.-J."/>
            <person name="Kim K.H."/>
            <person name="Pangilinan J."/>
            <person name="Lipzen A."/>
            <person name="Riley R."/>
            <person name="Grigoriev I.V."/>
            <person name="Spatafora J.W."/>
            <person name="Choi I.-G."/>
        </authorList>
    </citation>
    <scope>NUCLEOTIDE SEQUENCE [LARGE SCALE GENOMIC DNA]</scope>
    <source>
        <strain evidence="1 2">KUC8140</strain>
    </source>
</reference>
<dbReference type="EMBL" id="KQ085936">
    <property type="protein sequence ID" value="KLO14969.1"/>
    <property type="molecule type" value="Genomic_DNA"/>
</dbReference>
<protein>
    <submittedName>
        <fullName evidence="1">Uncharacterized protein</fullName>
    </submittedName>
</protein>
<organism evidence="1 2">
    <name type="scientific">Schizopora paradoxa</name>
    <dbReference type="NCBI Taxonomy" id="27342"/>
    <lineage>
        <taxon>Eukaryota</taxon>
        <taxon>Fungi</taxon>
        <taxon>Dikarya</taxon>
        <taxon>Basidiomycota</taxon>
        <taxon>Agaricomycotina</taxon>
        <taxon>Agaricomycetes</taxon>
        <taxon>Hymenochaetales</taxon>
        <taxon>Schizoporaceae</taxon>
        <taxon>Schizopora</taxon>
    </lineage>
</organism>
<dbReference type="InParanoid" id="A0A0H2RT34"/>
<evidence type="ECO:0000313" key="2">
    <source>
        <dbReference type="Proteomes" id="UP000053477"/>
    </source>
</evidence>
<dbReference type="AlphaFoldDB" id="A0A0H2RT34"/>
<name>A0A0H2RT34_9AGAM</name>
<gene>
    <name evidence="1" type="ORF">SCHPADRAFT_287493</name>
</gene>
<keyword evidence="2" id="KW-1185">Reference proteome</keyword>
<accession>A0A0H2RT34</accession>
<dbReference type="Proteomes" id="UP000053477">
    <property type="component" value="Unassembled WGS sequence"/>
</dbReference>
<proteinExistence type="predicted"/>
<evidence type="ECO:0000313" key="1">
    <source>
        <dbReference type="EMBL" id="KLO14969.1"/>
    </source>
</evidence>